<keyword evidence="10" id="KW-1185">Reference proteome</keyword>
<dbReference type="GO" id="GO:0031211">
    <property type="term" value="C:endoplasmic reticulum palmitoyltransferase complex"/>
    <property type="evidence" value="ECO:0007669"/>
    <property type="project" value="TreeGrafter"/>
</dbReference>
<accession>A0A6A6W0M8</accession>
<organism evidence="9 10">
    <name type="scientific">Pseudovirgaria hyperparasitica</name>
    <dbReference type="NCBI Taxonomy" id="470096"/>
    <lineage>
        <taxon>Eukaryota</taxon>
        <taxon>Fungi</taxon>
        <taxon>Dikarya</taxon>
        <taxon>Ascomycota</taxon>
        <taxon>Pezizomycotina</taxon>
        <taxon>Dothideomycetes</taxon>
        <taxon>Dothideomycetes incertae sedis</taxon>
        <taxon>Acrospermales</taxon>
        <taxon>Acrospermaceae</taxon>
        <taxon>Pseudovirgaria</taxon>
    </lineage>
</organism>
<dbReference type="EMBL" id="ML996576">
    <property type="protein sequence ID" value="KAF2756065.1"/>
    <property type="molecule type" value="Genomic_DNA"/>
</dbReference>
<evidence type="ECO:0000313" key="9">
    <source>
        <dbReference type="EMBL" id="KAF2756065.1"/>
    </source>
</evidence>
<feature type="compositionally biased region" description="Polar residues" evidence="7">
    <location>
        <begin position="450"/>
        <end position="468"/>
    </location>
</feature>
<evidence type="ECO:0000256" key="2">
    <source>
        <dbReference type="ARBA" id="ARBA00007732"/>
    </source>
</evidence>
<comment type="subcellular location">
    <subcellularLocation>
        <location evidence="1">Endoplasmic reticulum membrane</location>
        <topology evidence="1">Peripheral membrane protein</topology>
    </subcellularLocation>
</comment>
<keyword evidence="5" id="KW-0256">Endoplasmic reticulum</keyword>
<feature type="region of interest" description="Disordered" evidence="7">
    <location>
        <begin position="195"/>
        <end position="220"/>
    </location>
</feature>
<dbReference type="Pfam" id="PF10256">
    <property type="entry name" value="Erf4"/>
    <property type="match status" value="1"/>
</dbReference>
<evidence type="ECO:0000256" key="1">
    <source>
        <dbReference type="ARBA" id="ARBA00004406"/>
    </source>
</evidence>
<dbReference type="AlphaFoldDB" id="A0A6A6W0M8"/>
<comment type="similarity">
    <text evidence="2">Belongs to the ERF4 family.</text>
</comment>
<dbReference type="OrthoDB" id="5377273at2759"/>
<gene>
    <name evidence="9" type="ORF">EJ05DRAFT_512628</name>
</gene>
<dbReference type="GO" id="GO:0006612">
    <property type="term" value="P:protein targeting to membrane"/>
    <property type="evidence" value="ECO:0007669"/>
    <property type="project" value="TreeGrafter"/>
</dbReference>
<evidence type="ECO:0000256" key="4">
    <source>
        <dbReference type="ARBA" id="ARBA00018463"/>
    </source>
</evidence>
<dbReference type="GeneID" id="54489406"/>
<evidence type="ECO:0000256" key="3">
    <source>
        <dbReference type="ARBA" id="ARBA00011396"/>
    </source>
</evidence>
<dbReference type="RefSeq" id="XP_033598516.1">
    <property type="nucleotide sequence ID" value="XM_033748352.1"/>
</dbReference>
<feature type="compositionally biased region" description="Acidic residues" evidence="7">
    <location>
        <begin position="249"/>
        <end position="263"/>
    </location>
</feature>
<reference evidence="9" key="1">
    <citation type="journal article" date="2020" name="Stud. Mycol.">
        <title>101 Dothideomycetes genomes: a test case for predicting lifestyles and emergence of pathogens.</title>
        <authorList>
            <person name="Haridas S."/>
            <person name="Albert R."/>
            <person name="Binder M."/>
            <person name="Bloem J."/>
            <person name="Labutti K."/>
            <person name="Salamov A."/>
            <person name="Andreopoulos B."/>
            <person name="Baker S."/>
            <person name="Barry K."/>
            <person name="Bills G."/>
            <person name="Bluhm B."/>
            <person name="Cannon C."/>
            <person name="Castanera R."/>
            <person name="Culley D."/>
            <person name="Daum C."/>
            <person name="Ezra D."/>
            <person name="Gonzalez J."/>
            <person name="Henrissat B."/>
            <person name="Kuo A."/>
            <person name="Liang C."/>
            <person name="Lipzen A."/>
            <person name="Lutzoni F."/>
            <person name="Magnuson J."/>
            <person name="Mondo S."/>
            <person name="Nolan M."/>
            <person name="Ohm R."/>
            <person name="Pangilinan J."/>
            <person name="Park H.-J."/>
            <person name="Ramirez L."/>
            <person name="Alfaro M."/>
            <person name="Sun H."/>
            <person name="Tritt A."/>
            <person name="Yoshinaga Y."/>
            <person name="Zwiers L.-H."/>
            <person name="Turgeon B."/>
            <person name="Goodwin S."/>
            <person name="Spatafora J."/>
            <person name="Crous P."/>
            <person name="Grigoriev I."/>
        </authorList>
    </citation>
    <scope>NUCLEOTIDE SEQUENCE</scope>
    <source>
        <strain evidence="9">CBS 121739</strain>
    </source>
</reference>
<evidence type="ECO:0000256" key="5">
    <source>
        <dbReference type="ARBA" id="ARBA00022824"/>
    </source>
</evidence>
<dbReference type="GO" id="GO:0005789">
    <property type="term" value="C:endoplasmic reticulum membrane"/>
    <property type="evidence" value="ECO:0007669"/>
    <property type="project" value="UniProtKB-SubCell"/>
</dbReference>
<feature type="region of interest" description="Disordered" evidence="7">
    <location>
        <begin position="238"/>
        <end position="277"/>
    </location>
</feature>
<dbReference type="InterPro" id="IPR051371">
    <property type="entry name" value="Ras_palmitoyltransferase"/>
</dbReference>
<dbReference type="Proteomes" id="UP000799437">
    <property type="component" value="Unassembled WGS sequence"/>
</dbReference>
<name>A0A6A6W0M8_9PEZI</name>
<evidence type="ECO:0000313" key="10">
    <source>
        <dbReference type="Proteomes" id="UP000799437"/>
    </source>
</evidence>
<dbReference type="InterPro" id="IPR019383">
    <property type="entry name" value="Golgin_A_7/ERF4"/>
</dbReference>
<evidence type="ECO:0000256" key="7">
    <source>
        <dbReference type="SAM" id="MobiDB-lite"/>
    </source>
</evidence>
<dbReference type="PANTHER" id="PTHR13254:SF0">
    <property type="entry name" value="GOLGIN SUBFAMILY A MEMBER 7_ERF4 DOMAIN-CONTAINING PROTEIN"/>
    <property type="match status" value="1"/>
</dbReference>
<proteinExistence type="inferred from homology"/>
<keyword evidence="6" id="KW-0472">Membrane</keyword>
<protein>
    <recommendedName>
        <fullName evidence="4">Ras modification protein ERF4</fullName>
    </recommendedName>
</protein>
<evidence type="ECO:0000256" key="6">
    <source>
        <dbReference type="ARBA" id="ARBA00023136"/>
    </source>
</evidence>
<dbReference type="PANTHER" id="PTHR13254">
    <property type="entry name" value="GOLGI AUTOANTIGEN, GOLGIN SUBFAMILY A, 7"/>
    <property type="match status" value="1"/>
</dbReference>
<comment type="subunit">
    <text evidence="3">Interacts with ERF2.</text>
</comment>
<sequence length="468" mass="51208">MAASLEAVRQRGTESERYELELGFLDVATTASQSHTPRSPLSPPEVACTPPSDDLPFTARWSLTNRIFNRGWNNPANTLPRQSPARLWNPVNFSPRGPPPLPNLPISYPQIAASLPSRAEPGDVSPLLTFPEQKNNRLSLTHPSSLNVESSSAGLESLTGRTSIGLPRNSHSAYRSPLIDEQKVQMEQLAAAAGIKGASTPEPPTNARHGSDLETGEPRSLNRMSIKASLPLERRNSFTSALGPLDGTQEGEEANQADDDEEYAWGPSHPCFPHTNPHVPLDSPLHASTRIIRVKRDWMVAGDLAPTFANLYPEVLDPLVPEATFRNVVKNINKELLAAFDPLSGRAWIDSILGVATLWLWDDLGFSGVKSKLRKLEQWIEDWNHKVGEPEGVRIIELRRTGYLTLDFQIPDPQIGIDAQNSSSRADLPYPPPPASIPASGHGSGPDYSPYQNLSAHQFSQMPQTAVA</sequence>
<feature type="region of interest" description="Disordered" evidence="7">
    <location>
        <begin position="420"/>
        <end position="468"/>
    </location>
</feature>
<evidence type="ECO:0000259" key="8">
    <source>
        <dbReference type="Pfam" id="PF10256"/>
    </source>
</evidence>
<feature type="region of interest" description="Disordered" evidence="7">
    <location>
        <begin position="31"/>
        <end position="53"/>
    </location>
</feature>
<feature type="domain" description="Golgin subfamily A member 7/ERF4" evidence="8">
    <location>
        <begin position="291"/>
        <end position="407"/>
    </location>
</feature>